<protein>
    <submittedName>
        <fullName evidence="3">Uncharacterized protein</fullName>
    </submittedName>
</protein>
<dbReference type="KEGG" id="cmb:CSW64_04270"/>
<keyword evidence="2" id="KW-0812">Transmembrane</keyword>
<sequence>MSFAALLLLSTLTAWIVVLAVERRAPGLQRTLRLGLAATLVIAGTLNLWRLGLKGVVASCPDPFTCLVLSRFADAIYQLLNAAFLAPRSFAPLTGWIIFLEMGWRLVSQASDPLVPIPMLANPLGDRLFEIGLAAWALYASDSLPAAARLLARIGVRRRRRVAPSPEPVSRSTDDQQTRSDTT</sequence>
<evidence type="ECO:0000256" key="1">
    <source>
        <dbReference type="SAM" id="MobiDB-lite"/>
    </source>
</evidence>
<organism evidence="3 4">
    <name type="scientific">Caulobacter mirabilis</name>
    <dbReference type="NCBI Taxonomy" id="69666"/>
    <lineage>
        <taxon>Bacteria</taxon>
        <taxon>Pseudomonadati</taxon>
        <taxon>Pseudomonadota</taxon>
        <taxon>Alphaproteobacteria</taxon>
        <taxon>Caulobacterales</taxon>
        <taxon>Caulobacteraceae</taxon>
        <taxon>Caulobacter</taxon>
    </lineage>
</organism>
<evidence type="ECO:0000313" key="3">
    <source>
        <dbReference type="EMBL" id="ATQ41682.1"/>
    </source>
</evidence>
<dbReference type="RefSeq" id="WP_099620939.1">
    <property type="nucleotide sequence ID" value="NZ_CP024201.1"/>
</dbReference>
<accession>A0A2D2AUI5</accession>
<proteinExistence type="predicted"/>
<evidence type="ECO:0000313" key="4">
    <source>
        <dbReference type="Proteomes" id="UP000228945"/>
    </source>
</evidence>
<dbReference type="AlphaFoldDB" id="A0A2D2AUI5"/>
<gene>
    <name evidence="3" type="ORF">CSW64_04270</name>
</gene>
<feature type="region of interest" description="Disordered" evidence="1">
    <location>
        <begin position="162"/>
        <end position="183"/>
    </location>
</feature>
<feature type="compositionally biased region" description="Basic and acidic residues" evidence="1">
    <location>
        <begin position="172"/>
        <end position="183"/>
    </location>
</feature>
<feature type="transmembrane region" description="Helical" evidence="2">
    <location>
        <begin position="30"/>
        <end position="49"/>
    </location>
</feature>
<dbReference type="EMBL" id="CP024201">
    <property type="protein sequence ID" value="ATQ41682.1"/>
    <property type="molecule type" value="Genomic_DNA"/>
</dbReference>
<dbReference type="Proteomes" id="UP000228945">
    <property type="component" value="Chromosome"/>
</dbReference>
<feature type="transmembrane region" description="Helical" evidence="2">
    <location>
        <begin position="133"/>
        <end position="152"/>
    </location>
</feature>
<name>A0A2D2AUI5_9CAUL</name>
<keyword evidence="2" id="KW-1133">Transmembrane helix</keyword>
<reference evidence="3 4" key="1">
    <citation type="submission" date="2017-10" db="EMBL/GenBank/DDBJ databases">
        <title>Genome sequence of Caulobacter mirabilis FWC38.</title>
        <authorList>
            <person name="Fiebig A."/>
            <person name="Crosson S."/>
        </authorList>
    </citation>
    <scope>NUCLEOTIDE SEQUENCE [LARGE SCALE GENOMIC DNA]</scope>
    <source>
        <strain evidence="3 4">FWC 38</strain>
    </source>
</reference>
<evidence type="ECO:0000256" key="2">
    <source>
        <dbReference type="SAM" id="Phobius"/>
    </source>
</evidence>
<keyword evidence="2" id="KW-0472">Membrane</keyword>
<keyword evidence="4" id="KW-1185">Reference proteome</keyword>